<dbReference type="InterPro" id="IPR000719">
    <property type="entry name" value="Prot_kinase_dom"/>
</dbReference>
<accession>A0AAD5RYM9</accession>
<dbReference type="InterPro" id="IPR038305">
    <property type="entry name" value="HeLo_sf"/>
</dbReference>
<dbReference type="InterPro" id="IPR029498">
    <property type="entry name" value="HeLo_dom"/>
</dbReference>
<dbReference type="AlphaFoldDB" id="A0AAD5RYM9"/>
<reference evidence="3" key="1">
    <citation type="submission" date="2022-07" db="EMBL/GenBank/DDBJ databases">
        <title>Draft genome sequence of Zalerion maritima ATCC 34329, a (micro)plastics degrading marine fungus.</title>
        <authorList>
            <person name="Paco A."/>
            <person name="Goncalves M.F.M."/>
            <person name="Rocha-Santos T.A.P."/>
            <person name="Alves A."/>
        </authorList>
    </citation>
    <scope>NUCLEOTIDE SEQUENCE</scope>
    <source>
        <strain evidence="3">ATCC 34329</strain>
    </source>
</reference>
<comment type="caution">
    <text evidence="3">The sequence shown here is derived from an EMBL/GenBank/DDBJ whole genome shotgun (WGS) entry which is preliminary data.</text>
</comment>
<proteinExistence type="predicted"/>
<evidence type="ECO:0000256" key="1">
    <source>
        <dbReference type="SAM" id="MobiDB-lite"/>
    </source>
</evidence>
<dbReference type="Gene3D" id="1.10.510.10">
    <property type="entry name" value="Transferase(Phosphotransferase) domain 1"/>
    <property type="match status" value="1"/>
</dbReference>
<evidence type="ECO:0000313" key="3">
    <source>
        <dbReference type="EMBL" id="KAJ2906216.1"/>
    </source>
</evidence>
<dbReference type="InterPro" id="IPR011009">
    <property type="entry name" value="Kinase-like_dom_sf"/>
</dbReference>
<name>A0AAD5RYM9_9PEZI</name>
<dbReference type="Proteomes" id="UP001201980">
    <property type="component" value="Unassembled WGS sequence"/>
</dbReference>
<evidence type="ECO:0000259" key="2">
    <source>
        <dbReference type="PROSITE" id="PS50011"/>
    </source>
</evidence>
<organism evidence="3 4">
    <name type="scientific">Zalerion maritima</name>
    <dbReference type="NCBI Taxonomy" id="339359"/>
    <lineage>
        <taxon>Eukaryota</taxon>
        <taxon>Fungi</taxon>
        <taxon>Dikarya</taxon>
        <taxon>Ascomycota</taxon>
        <taxon>Pezizomycotina</taxon>
        <taxon>Sordariomycetes</taxon>
        <taxon>Lulworthiomycetidae</taxon>
        <taxon>Lulworthiales</taxon>
        <taxon>Lulworthiaceae</taxon>
        <taxon>Zalerion</taxon>
    </lineage>
</organism>
<dbReference type="GO" id="GO:0005524">
    <property type="term" value="F:ATP binding"/>
    <property type="evidence" value="ECO:0007669"/>
    <property type="project" value="InterPro"/>
</dbReference>
<feature type="region of interest" description="Disordered" evidence="1">
    <location>
        <begin position="251"/>
        <end position="273"/>
    </location>
</feature>
<keyword evidence="4" id="KW-1185">Reference proteome</keyword>
<sequence length="609" mass="69580">MEQQRLFAWSETSGLLDMNPDKINTSNTFMLHRTTVIDLLLQIQVLFDKFRKDMVNHNGLEVVRDDENSRSEAHQDPEKEAKQANVPLKPRYRDFLKKILKEKAEKGTQRLRWVAFDKTAFETLLMQFSILNDNMTGILDARLQAEIHHTVNDTNRGVLQLHHQIADLQRLVLALDVKVETGQIRLAASQVLAQKAGQQPSPFELLRELAQFKAFNEVIEPSREQVPYDIAIKDQLKLHRKNLQIDRSRLSNRGDGINESQLGERRTEADYTTPDGGTRRVWIEWRVYDKGESSRKYTIERVKKLASLLHHSKPETFRTPHCVAWLDRAEPSPEASPESEDEDMVNMKLGLVFDRPTESDINKPPVTLRQLFDNISFGRPTLTERIYLARAVANSLLYLHSVSFLHKGLRPDNVLFFPMAGGAKSLLLKIDYNLPILSGFEFSRPEHNEEMTEAPSRDDLDHDFYRHPLAQASSIFHPGSAPPSPQVLHLQPQGDMDREAYRRSFDIYSLGVLLMEIGFWKPVQEILSITNPKRQDAKGARDGLLSPSLHSDLAFGMGQIYAESTRICIEGGNAIGLKKGDDEKDDNTAARMGMVFYEQVVKKLENIRV</sequence>
<dbReference type="EMBL" id="JAKWBI020000017">
    <property type="protein sequence ID" value="KAJ2906216.1"/>
    <property type="molecule type" value="Genomic_DNA"/>
</dbReference>
<feature type="compositionally biased region" description="Basic and acidic residues" evidence="1">
    <location>
        <begin position="65"/>
        <end position="82"/>
    </location>
</feature>
<dbReference type="PROSITE" id="PS50011">
    <property type="entry name" value="PROTEIN_KINASE_DOM"/>
    <property type="match status" value="1"/>
</dbReference>
<dbReference type="PANTHER" id="PTHR37542">
    <property type="entry name" value="HELO DOMAIN-CONTAINING PROTEIN-RELATED"/>
    <property type="match status" value="1"/>
</dbReference>
<dbReference type="SUPFAM" id="SSF56112">
    <property type="entry name" value="Protein kinase-like (PK-like)"/>
    <property type="match status" value="1"/>
</dbReference>
<dbReference type="Pfam" id="PF14479">
    <property type="entry name" value="HeLo"/>
    <property type="match status" value="1"/>
</dbReference>
<protein>
    <recommendedName>
        <fullName evidence="2">Protein kinase domain-containing protein</fullName>
    </recommendedName>
</protein>
<dbReference type="PANTHER" id="PTHR37542:SF1">
    <property type="entry name" value="PRION-INHIBITION AND PROPAGATION HELO DOMAIN-CONTAINING PROTEIN"/>
    <property type="match status" value="1"/>
</dbReference>
<dbReference type="GO" id="GO:0004672">
    <property type="term" value="F:protein kinase activity"/>
    <property type="evidence" value="ECO:0007669"/>
    <property type="project" value="InterPro"/>
</dbReference>
<feature type="domain" description="Protein kinase" evidence="2">
    <location>
        <begin position="251"/>
        <end position="609"/>
    </location>
</feature>
<evidence type="ECO:0000313" key="4">
    <source>
        <dbReference type="Proteomes" id="UP001201980"/>
    </source>
</evidence>
<dbReference type="Gene3D" id="1.20.120.1020">
    <property type="entry name" value="Prion-inhibition and propagation, HeLo domain"/>
    <property type="match status" value="1"/>
</dbReference>
<gene>
    <name evidence="3" type="ORF">MKZ38_002641</name>
</gene>
<feature type="region of interest" description="Disordered" evidence="1">
    <location>
        <begin position="65"/>
        <end position="85"/>
    </location>
</feature>